<reference evidence="3" key="1">
    <citation type="journal article" date="2019" name="Int. J. Syst. Evol. Microbiol.">
        <title>The Global Catalogue of Microorganisms (GCM) 10K type strain sequencing project: providing services to taxonomists for standard genome sequencing and annotation.</title>
        <authorList>
            <consortium name="The Broad Institute Genomics Platform"/>
            <consortium name="The Broad Institute Genome Sequencing Center for Infectious Disease"/>
            <person name="Wu L."/>
            <person name="Ma J."/>
        </authorList>
    </citation>
    <scope>NUCLEOTIDE SEQUENCE [LARGE SCALE GENOMIC DNA]</scope>
    <source>
        <strain evidence="3">JCM 16898</strain>
    </source>
</reference>
<keyword evidence="3" id="KW-1185">Reference proteome</keyword>
<dbReference type="EMBL" id="BAAAZN010000002">
    <property type="protein sequence ID" value="GAA3532630.1"/>
    <property type="molecule type" value="Genomic_DNA"/>
</dbReference>
<evidence type="ECO:0000313" key="2">
    <source>
        <dbReference type="EMBL" id="GAA3532630.1"/>
    </source>
</evidence>
<dbReference type="Proteomes" id="UP001500689">
    <property type="component" value="Unassembled WGS sequence"/>
</dbReference>
<comment type="caution">
    <text evidence="2">The sequence shown here is derived from an EMBL/GenBank/DDBJ whole genome shotgun (WGS) entry which is preliminary data.</text>
</comment>
<gene>
    <name evidence="2" type="ORF">GCM10022222_14890</name>
</gene>
<sequence>MPPGPHAPGLDTAFSGFTMAAAKSLAAHGVGVPVLGRGTPVADRTGSAPRRRPWTTSSRAPARPTAWVGTSFMDNPLEDVGSIRDDGLFTGIATAGHHWLPSGTPLPPAASRAAGDAAGAGVTWLARPGPAGKPADHARVS</sequence>
<feature type="region of interest" description="Disordered" evidence="1">
    <location>
        <begin position="36"/>
        <end position="62"/>
    </location>
</feature>
<evidence type="ECO:0000313" key="3">
    <source>
        <dbReference type="Proteomes" id="UP001500689"/>
    </source>
</evidence>
<evidence type="ECO:0000256" key="1">
    <source>
        <dbReference type="SAM" id="MobiDB-lite"/>
    </source>
</evidence>
<dbReference type="RefSeq" id="WP_344856644.1">
    <property type="nucleotide sequence ID" value="NZ_BAAAZN010000002.1"/>
</dbReference>
<proteinExistence type="predicted"/>
<name>A0ABP6VCX0_9PSEU</name>
<protein>
    <submittedName>
        <fullName evidence="2">Uncharacterized protein</fullName>
    </submittedName>
</protein>
<organism evidence="2 3">
    <name type="scientific">Amycolatopsis ultiminotia</name>
    <dbReference type="NCBI Taxonomy" id="543629"/>
    <lineage>
        <taxon>Bacteria</taxon>
        <taxon>Bacillati</taxon>
        <taxon>Actinomycetota</taxon>
        <taxon>Actinomycetes</taxon>
        <taxon>Pseudonocardiales</taxon>
        <taxon>Pseudonocardiaceae</taxon>
        <taxon>Amycolatopsis</taxon>
    </lineage>
</organism>
<feature type="compositionally biased region" description="Low complexity" evidence="1">
    <location>
        <begin position="109"/>
        <end position="121"/>
    </location>
</feature>
<accession>A0ABP6VCX0</accession>
<feature type="region of interest" description="Disordered" evidence="1">
    <location>
        <begin position="103"/>
        <end position="141"/>
    </location>
</feature>